<accession>A0A3N1GXE3</accession>
<dbReference type="PANTHER" id="PTHR37981">
    <property type="entry name" value="LIPASE 2"/>
    <property type="match status" value="1"/>
</dbReference>
<keyword evidence="3" id="KW-0378">Hydrolase</keyword>
<evidence type="ECO:0000313" key="4">
    <source>
        <dbReference type="Proteomes" id="UP000268727"/>
    </source>
</evidence>
<dbReference type="RefSeq" id="WP_246037302.1">
    <property type="nucleotide sequence ID" value="NZ_RJKM01000001.1"/>
</dbReference>
<dbReference type="InterPro" id="IPR037460">
    <property type="entry name" value="SEST-like"/>
</dbReference>
<sequence>MTSRMTYAALGSSFAAGPGIAPLVDTNAARSGRNYPSLLAAALGAELVDLTVSGATIATILDEPQVTLTGVEFPPQVDGIPAAADLVTVTAGGNDLRYAGSLLTTAWNRVEPDGPMADVLTADYGTTIPAPTSADVDRTAAGLARVVDEVRRRAPRARVVLVDYLTVIGPRTEPAPGIPFTPEEIMALRAVQEALEAACALAADRTGADLVAVSRVSRTHALGAPEPWLQPFTRNLARTAASFHPNAAGMAAVAAEVGKALRHGDPTRPVGLGDVGR</sequence>
<gene>
    <name evidence="3" type="ORF">EDD40_0139</name>
</gene>
<dbReference type="AlphaFoldDB" id="A0A3N1GXE3"/>
<reference evidence="3 4" key="1">
    <citation type="submission" date="2018-11" db="EMBL/GenBank/DDBJ databases">
        <title>Sequencing the genomes of 1000 actinobacteria strains.</title>
        <authorList>
            <person name="Klenk H.-P."/>
        </authorList>
    </citation>
    <scope>NUCLEOTIDE SEQUENCE [LARGE SCALE GENOMIC DNA]</scope>
    <source>
        <strain evidence="3 4">DSM 44231</strain>
    </source>
</reference>
<evidence type="ECO:0000256" key="1">
    <source>
        <dbReference type="PIRSR" id="PIRSR637460-1"/>
    </source>
</evidence>
<dbReference type="EMBL" id="RJKM01000001">
    <property type="protein sequence ID" value="ROP34930.1"/>
    <property type="molecule type" value="Genomic_DNA"/>
</dbReference>
<dbReference type="GO" id="GO:0004806">
    <property type="term" value="F:triacylglycerol lipase activity"/>
    <property type="evidence" value="ECO:0007669"/>
    <property type="project" value="TreeGrafter"/>
</dbReference>
<evidence type="ECO:0000259" key="2">
    <source>
        <dbReference type="Pfam" id="PF13472"/>
    </source>
</evidence>
<evidence type="ECO:0000313" key="3">
    <source>
        <dbReference type="EMBL" id="ROP34930.1"/>
    </source>
</evidence>
<organism evidence="3 4">
    <name type="scientific">Saccharothrix texasensis</name>
    <dbReference type="NCBI Taxonomy" id="103734"/>
    <lineage>
        <taxon>Bacteria</taxon>
        <taxon>Bacillati</taxon>
        <taxon>Actinomycetota</taxon>
        <taxon>Actinomycetes</taxon>
        <taxon>Pseudonocardiales</taxon>
        <taxon>Pseudonocardiaceae</taxon>
        <taxon>Saccharothrix</taxon>
    </lineage>
</organism>
<comment type="caution">
    <text evidence="3">The sequence shown here is derived from an EMBL/GenBank/DDBJ whole genome shotgun (WGS) entry which is preliminary data.</text>
</comment>
<feature type="active site" description="Nucleophile" evidence="1">
    <location>
        <position position="13"/>
    </location>
</feature>
<feature type="active site" evidence="1">
    <location>
        <position position="244"/>
    </location>
</feature>
<feature type="domain" description="SGNH hydrolase-type esterase" evidence="2">
    <location>
        <begin position="9"/>
        <end position="252"/>
    </location>
</feature>
<dbReference type="Pfam" id="PF13472">
    <property type="entry name" value="Lipase_GDSL_2"/>
    <property type="match status" value="1"/>
</dbReference>
<dbReference type="SUPFAM" id="SSF52266">
    <property type="entry name" value="SGNH hydrolase"/>
    <property type="match status" value="1"/>
</dbReference>
<dbReference type="Gene3D" id="3.40.50.1110">
    <property type="entry name" value="SGNH hydrolase"/>
    <property type="match status" value="1"/>
</dbReference>
<name>A0A3N1GXE3_9PSEU</name>
<dbReference type="GO" id="GO:0019433">
    <property type="term" value="P:triglyceride catabolic process"/>
    <property type="evidence" value="ECO:0007669"/>
    <property type="project" value="TreeGrafter"/>
</dbReference>
<proteinExistence type="predicted"/>
<keyword evidence="4" id="KW-1185">Reference proteome</keyword>
<protein>
    <submittedName>
        <fullName evidence="3">GDSL-like lipase/acylhydrolase family protein</fullName>
    </submittedName>
</protein>
<dbReference type="InterPro" id="IPR013830">
    <property type="entry name" value="SGNH_hydro"/>
</dbReference>
<dbReference type="Proteomes" id="UP000268727">
    <property type="component" value="Unassembled WGS sequence"/>
</dbReference>
<dbReference type="PANTHER" id="PTHR37981:SF1">
    <property type="entry name" value="SGNH HYDROLASE-TYPE ESTERASE DOMAIN-CONTAINING PROTEIN"/>
    <property type="match status" value="1"/>
</dbReference>
<dbReference type="InterPro" id="IPR036514">
    <property type="entry name" value="SGNH_hydro_sf"/>
</dbReference>